<dbReference type="PROSITE" id="PS51178">
    <property type="entry name" value="PASTA"/>
    <property type="match status" value="3"/>
</dbReference>
<dbReference type="Proteomes" id="UP000002432">
    <property type="component" value="Chromosome"/>
</dbReference>
<dbReference type="eggNOG" id="COG2815">
    <property type="taxonomic scope" value="Bacteria"/>
</dbReference>
<proteinExistence type="predicted"/>
<dbReference type="AlphaFoldDB" id="Q1IIS0"/>
<dbReference type="KEGG" id="aba:Acid345_4230"/>
<dbReference type="HOGENOM" id="CLU_933617_0_0_0"/>
<evidence type="ECO:0000313" key="3">
    <source>
        <dbReference type="Proteomes" id="UP000002432"/>
    </source>
</evidence>
<feature type="domain" description="PASTA" evidence="1">
    <location>
        <begin position="169"/>
        <end position="252"/>
    </location>
</feature>
<protein>
    <submittedName>
        <fullName evidence="2">PASTA domain protein</fullName>
    </submittedName>
</protein>
<dbReference type="EnsemblBacteria" id="ABF43230">
    <property type="protein sequence ID" value="ABF43230"/>
    <property type="gene ID" value="Acid345_4230"/>
</dbReference>
<sequence>MRKFFSFVLRLLVLVVVFLVSMLTAMRFAIHTREVPIPKLVGMTPQQAQQTLTGLGLTLVRENRYFSADVPEGKILSQMPPVGEKVRRGWRVRVAESMGPQRAIIPALLGDSQRAAELNIRRRGLDLGTVAFINLPDSEPETVVAQDPPPNATGVTSPKISLLVAAPATPEAFVMPDFVGQPLDSVVKTINDAGFKVGNIHTITPATPTATVAAPAPTPVPMSRSVATVVRQSPSPGQRITTDVAINVDVTR</sequence>
<dbReference type="RefSeq" id="WP_011525029.1">
    <property type="nucleotide sequence ID" value="NC_008009.1"/>
</dbReference>
<name>Q1IIS0_KORVE</name>
<dbReference type="InterPro" id="IPR005543">
    <property type="entry name" value="PASTA_dom"/>
</dbReference>
<dbReference type="CDD" id="cd06577">
    <property type="entry name" value="PASTA_pknB"/>
    <property type="match status" value="3"/>
</dbReference>
<dbReference type="STRING" id="204669.Acid345_4230"/>
<feature type="domain" description="PASTA" evidence="1">
    <location>
        <begin position="31"/>
        <end position="98"/>
    </location>
</feature>
<reference evidence="2 3" key="1">
    <citation type="journal article" date="2009" name="Appl. Environ. Microbiol.">
        <title>Three genomes from the phylum Acidobacteria provide insight into the lifestyles of these microorganisms in soils.</title>
        <authorList>
            <person name="Ward N.L."/>
            <person name="Challacombe J.F."/>
            <person name="Janssen P.H."/>
            <person name="Henrissat B."/>
            <person name="Coutinho P.M."/>
            <person name="Wu M."/>
            <person name="Xie G."/>
            <person name="Haft D.H."/>
            <person name="Sait M."/>
            <person name="Badger J."/>
            <person name="Barabote R.D."/>
            <person name="Bradley B."/>
            <person name="Brettin T.S."/>
            <person name="Brinkac L.M."/>
            <person name="Bruce D."/>
            <person name="Creasy T."/>
            <person name="Daugherty S.C."/>
            <person name="Davidsen T.M."/>
            <person name="DeBoy R.T."/>
            <person name="Detter J.C."/>
            <person name="Dodson R.J."/>
            <person name="Durkin A.S."/>
            <person name="Ganapathy A."/>
            <person name="Gwinn-Giglio M."/>
            <person name="Han C.S."/>
            <person name="Khouri H."/>
            <person name="Kiss H."/>
            <person name="Kothari S.P."/>
            <person name="Madupu R."/>
            <person name="Nelson K.E."/>
            <person name="Nelson W.C."/>
            <person name="Paulsen I."/>
            <person name="Penn K."/>
            <person name="Ren Q."/>
            <person name="Rosovitz M.J."/>
            <person name="Selengut J.D."/>
            <person name="Shrivastava S."/>
            <person name="Sullivan S.A."/>
            <person name="Tapia R."/>
            <person name="Thompson L.S."/>
            <person name="Watkins K.L."/>
            <person name="Yang Q."/>
            <person name="Yu C."/>
            <person name="Zafar N."/>
            <person name="Zhou L."/>
            <person name="Kuske C.R."/>
        </authorList>
    </citation>
    <scope>NUCLEOTIDE SEQUENCE [LARGE SCALE GENOMIC DNA]</scope>
    <source>
        <strain evidence="2 3">Ellin345</strain>
    </source>
</reference>
<evidence type="ECO:0000313" key="2">
    <source>
        <dbReference type="EMBL" id="ABF43230.1"/>
    </source>
</evidence>
<dbReference type="EMBL" id="CP000360">
    <property type="protein sequence ID" value="ABF43230.1"/>
    <property type="molecule type" value="Genomic_DNA"/>
</dbReference>
<evidence type="ECO:0000259" key="1">
    <source>
        <dbReference type="PROSITE" id="PS51178"/>
    </source>
</evidence>
<dbReference type="SMART" id="SM00740">
    <property type="entry name" value="PASTA"/>
    <property type="match status" value="3"/>
</dbReference>
<keyword evidence="3" id="KW-1185">Reference proteome</keyword>
<feature type="domain" description="PASTA" evidence="1">
    <location>
        <begin position="99"/>
        <end position="166"/>
    </location>
</feature>
<accession>Q1IIS0</accession>
<dbReference type="OrthoDB" id="117799at2"/>
<dbReference type="Pfam" id="PF03793">
    <property type="entry name" value="PASTA"/>
    <property type="match status" value="2"/>
</dbReference>
<organism evidence="2 3">
    <name type="scientific">Koribacter versatilis (strain Ellin345)</name>
    <dbReference type="NCBI Taxonomy" id="204669"/>
    <lineage>
        <taxon>Bacteria</taxon>
        <taxon>Pseudomonadati</taxon>
        <taxon>Acidobacteriota</taxon>
        <taxon>Terriglobia</taxon>
        <taxon>Terriglobales</taxon>
        <taxon>Candidatus Korobacteraceae</taxon>
        <taxon>Candidatus Korobacter</taxon>
    </lineage>
</organism>
<dbReference type="Gene3D" id="3.30.10.20">
    <property type="match status" value="3"/>
</dbReference>
<gene>
    <name evidence="2" type="ordered locus">Acid345_4230</name>
</gene>